<sequence>MSSALRDGVSSWSQSQTGGSKTPVPQSVVAQALNIPVFPRSSGGSGGGGGGAASGGGGGRQGGGSKKQSSPRRDARAYASTASRAAGLARAFREGDREALAKAGLDFDRLSELPSRSELVRAILNVVCDADMGSDIPAEEQRDIAAHLLDWMFDGTENRTLPDAVATAEHAIGLIVAEIFLSEAGEFHSTDAVSREEFISGVYETSQQLAAGSNLAQSGASQKDIDKAIQRGLRWLRRAHRGGDS</sequence>
<feature type="compositionally biased region" description="Gly residues" evidence="1">
    <location>
        <begin position="43"/>
        <end position="65"/>
    </location>
</feature>
<organism evidence="2 3">
    <name type="scientific">Microbacterium gawkjiense</name>
    <dbReference type="NCBI Taxonomy" id="3067309"/>
    <lineage>
        <taxon>Bacteria</taxon>
        <taxon>Bacillati</taxon>
        <taxon>Actinomycetota</taxon>
        <taxon>Actinomycetes</taxon>
        <taxon>Micrococcales</taxon>
        <taxon>Microbacteriaceae</taxon>
        <taxon>Microbacterium</taxon>
    </lineage>
</organism>
<dbReference type="RefSeq" id="WP_311862715.1">
    <property type="nucleotide sequence ID" value="NZ_JAUZVV010000002.1"/>
</dbReference>
<protein>
    <submittedName>
        <fullName evidence="2">Uncharacterized protein</fullName>
    </submittedName>
</protein>
<comment type="caution">
    <text evidence="2">The sequence shown here is derived from an EMBL/GenBank/DDBJ whole genome shotgun (WGS) entry which is preliminary data.</text>
</comment>
<accession>A0ABU3GD05</accession>
<proteinExistence type="predicted"/>
<gene>
    <name evidence="2" type="ORF">Q9S71_12770</name>
</gene>
<reference evidence="2 3" key="1">
    <citation type="submission" date="2023-08" db="EMBL/GenBank/DDBJ databases">
        <title>Microbacterium aquilitoris sp. nov. and Microbacterium gwkjibeachense sp. nov., isolated from beach.</title>
        <authorList>
            <person name="Lee S.D."/>
            <person name="Yang H."/>
            <person name="Kim I."/>
        </authorList>
    </citation>
    <scope>NUCLEOTIDE SEQUENCE [LARGE SCALE GENOMIC DNA]</scope>
    <source>
        <strain evidence="2 3">KSW4-11</strain>
    </source>
</reference>
<evidence type="ECO:0000313" key="2">
    <source>
        <dbReference type="EMBL" id="MDT3317693.1"/>
    </source>
</evidence>
<name>A0ABU3GD05_9MICO</name>
<feature type="region of interest" description="Disordered" evidence="1">
    <location>
        <begin position="1"/>
        <end position="81"/>
    </location>
</feature>
<dbReference type="Proteomes" id="UP001251849">
    <property type="component" value="Unassembled WGS sequence"/>
</dbReference>
<evidence type="ECO:0000313" key="3">
    <source>
        <dbReference type="Proteomes" id="UP001251849"/>
    </source>
</evidence>
<keyword evidence="3" id="KW-1185">Reference proteome</keyword>
<dbReference type="EMBL" id="JAUZVV010000002">
    <property type="protein sequence ID" value="MDT3317693.1"/>
    <property type="molecule type" value="Genomic_DNA"/>
</dbReference>
<evidence type="ECO:0000256" key="1">
    <source>
        <dbReference type="SAM" id="MobiDB-lite"/>
    </source>
</evidence>
<feature type="compositionally biased region" description="Polar residues" evidence="1">
    <location>
        <begin position="10"/>
        <end position="29"/>
    </location>
</feature>